<feature type="domain" description="Bacteriophage phiJL001 Gp84 C-terminal" evidence="1">
    <location>
        <begin position="187"/>
        <end position="262"/>
    </location>
</feature>
<proteinExistence type="predicted"/>
<evidence type="ECO:0000259" key="1">
    <source>
        <dbReference type="Pfam" id="PF09356"/>
    </source>
</evidence>
<dbReference type="Pfam" id="PF09931">
    <property type="entry name" value="Phage_phiJL001_Gp84_N"/>
    <property type="match status" value="1"/>
</dbReference>
<protein>
    <submittedName>
        <fullName evidence="2">Uncharacterized conserved protein</fullName>
    </submittedName>
</protein>
<organism evidence="2 3">
    <name type="scientific">Klebsiella pneumoniae</name>
    <dbReference type="NCBI Taxonomy" id="573"/>
    <lineage>
        <taxon>Bacteria</taxon>
        <taxon>Pseudomonadati</taxon>
        <taxon>Pseudomonadota</taxon>
        <taxon>Gammaproteobacteria</taxon>
        <taxon>Enterobacterales</taxon>
        <taxon>Enterobacteriaceae</taxon>
        <taxon>Klebsiella/Raoultella group</taxon>
        <taxon>Klebsiella</taxon>
        <taxon>Klebsiella pneumoniae complex</taxon>
    </lineage>
</organism>
<dbReference type="InterPro" id="IPR018964">
    <property type="entry name" value="Phage_phiJL001_Gp84_C"/>
</dbReference>
<dbReference type="NCBIfam" id="TIGR02218">
    <property type="entry name" value="phg_TIGR02218"/>
    <property type="match status" value="1"/>
</dbReference>
<dbReference type="AlphaFoldDB" id="A0A2X3D0L7"/>
<dbReference type="Proteomes" id="UP000250675">
    <property type="component" value="Unassembled WGS sequence"/>
</dbReference>
<gene>
    <name evidence="2" type="ORF">NCTC9645_03607</name>
</gene>
<name>A0A2X3D0L7_KLEPN</name>
<dbReference type="EMBL" id="UASO01000004">
    <property type="protein sequence ID" value="SQC23552.1"/>
    <property type="molecule type" value="Genomic_DNA"/>
</dbReference>
<accession>A0A2X3D0L7</accession>
<dbReference type="InterPro" id="IPR011928">
    <property type="entry name" value="Phage_phiJL001_Gp84"/>
</dbReference>
<evidence type="ECO:0000313" key="3">
    <source>
        <dbReference type="Proteomes" id="UP000250675"/>
    </source>
</evidence>
<evidence type="ECO:0000313" key="2">
    <source>
        <dbReference type="EMBL" id="SQC23552.1"/>
    </source>
</evidence>
<sequence>MSWSEYEYSVANGQPLTLYEFIRGGAVHYRYTNADRDIHFANVDWQAVAISDSGLSAGNADGMDITVPANNAVAMLFRGVPPSSPVRIRVYRLHAEDAAAEFRTVWVGTVTEAKREAIERTKLMTSSLASTFSRVGLRLTYGRACPYALYDHNCKVDPLAFGVSGLVVIAMDGVSITVNLPEGTAADWFSGGYVEWAVDGITELRGLRAQNGNQMNLFGGSAGFTVGQVVTLYPGCNRTIAQCDSKFGNHLNYGGMPHMPGKSPYQIIKLF</sequence>
<reference evidence="2 3" key="1">
    <citation type="submission" date="2018-06" db="EMBL/GenBank/DDBJ databases">
        <authorList>
            <consortium name="Pathogen Informatics"/>
            <person name="Doyle S."/>
        </authorList>
    </citation>
    <scope>NUCLEOTIDE SEQUENCE [LARGE SCALE GENOMIC DNA]</scope>
    <source>
        <strain evidence="2 3">NCTC9645</strain>
    </source>
</reference>
<dbReference type="Pfam" id="PF09356">
    <property type="entry name" value="Phage_BR0599"/>
    <property type="match status" value="1"/>
</dbReference>